<proteinExistence type="predicted"/>
<dbReference type="RefSeq" id="WP_146114459.1">
    <property type="nucleotide sequence ID" value="NZ_JBBGZH010000002.1"/>
</dbReference>
<organism evidence="2 3">
    <name type="scientific">Ochrobactrum vermis</name>
    <dbReference type="NCBI Taxonomy" id="1827297"/>
    <lineage>
        <taxon>Bacteria</taxon>
        <taxon>Pseudomonadati</taxon>
        <taxon>Pseudomonadota</taxon>
        <taxon>Alphaproteobacteria</taxon>
        <taxon>Hyphomicrobiales</taxon>
        <taxon>Brucellaceae</taxon>
        <taxon>Brucella/Ochrobactrum group</taxon>
        <taxon>Ochrobactrum</taxon>
    </lineage>
</organism>
<accession>A0ABU8PI34</accession>
<comment type="caution">
    <text evidence="2">The sequence shown here is derived from an EMBL/GenBank/DDBJ whole genome shotgun (WGS) entry which is preliminary data.</text>
</comment>
<reference evidence="2 3" key="1">
    <citation type="submission" date="2023-12" db="EMBL/GenBank/DDBJ databases">
        <title>Gut-associated functions are favored during microbiome assembly across C. elegans life.</title>
        <authorList>
            <person name="Zimmermann J."/>
        </authorList>
    </citation>
    <scope>NUCLEOTIDE SEQUENCE [LARGE SCALE GENOMIC DNA]</scope>
    <source>
        <strain evidence="2 3">MYb71</strain>
    </source>
</reference>
<evidence type="ECO:0000256" key="1">
    <source>
        <dbReference type="SAM" id="MobiDB-lite"/>
    </source>
</evidence>
<feature type="region of interest" description="Disordered" evidence="1">
    <location>
        <begin position="45"/>
        <end position="72"/>
    </location>
</feature>
<keyword evidence="3" id="KW-1185">Reference proteome</keyword>
<gene>
    <name evidence="2" type="ORF">WH297_15370</name>
</gene>
<protein>
    <submittedName>
        <fullName evidence="2">Uncharacterized protein</fullName>
    </submittedName>
</protein>
<evidence type="ECO:0000313" key="2">
    <source>
        <dbReference type="EMBL" id="MEJ5021101.1"/>
    </source>
</evidence>
<sequence>MRKTARPLEVMALSSVFTLGSALRLKALKAYIAAGTDVPPAEVALRSQPNDERSTGFAGASPRIPLPCKERT</sequence>
<dbReference type="EMBL" id="JBBGZH010000002">
    <property type="protein sequence ID" value="MEJ5021101.1"/>
    <property type="molecule type" value="Genomic_DNA"/>
</dbReference>
<dbReference type="Proteomes" id="UP001375812">
    <property type="component" value="Unassembled WGS sequence"/>
</dbReference>
<evidence type="ECO:0000313" key="3">
    <source>
        <dbReference type="Proteomes" id="UP001375812"/>
    </source>
</evidence>
<name>A0ABU8PI34_9HYPH</name>